<evidence type="ECO:0000256" key="4">
    <source>
        <dbReference type="ARBA" id="ARBA00022833"/>
    </source>
</evidence>
<dbReference type="GO" id="GO:0005634">
    <property type="term" value="C:nucleus"/>
    <property type="evidence" value="ECO:0007669"/>
    <property type="project" value="UniProtKB-ARBA"/>
</dbReference>
<evidence type="ECO:0000313" key="9">
    <source>
        <dbReference type="Proteomes" id="UP001212997"/>
    </source>
</evidence>
<dbReference type="AlphaFoldDB" id="A0AAD5YME5"/>
<dbReference type="PANTHER" id="PTHR19818">
    <property type="entry name" value="ZINC FINGER PROTEIN ZIC AND GLI"/>
    <property type="match status" value="1"/>
</dbReference>
<dbReference type="GO" id="GO:0008270">
    <property type="term" value="F:zinc ion binding"/>
    <property type="evidence" value="ECO:0007669"/>
    <property type="project" value="UniProtKB-KW"/>
</dbReference>
<accession>A0AAD5YME5</accession>
<sequence length="547" mass="59292">MDSAILLQFAQHPNQPSNHPHRFSPHHELYHAVMPQSSFVRSSAPRPPLEHDPAHYVPYASQFPDSVPSTASSTSSSSSESAPRSLTNMQTYQAFQEYIPKPDYEVSPPSARQSFSGEMLTRQGSWGLDKAVSEYYPTSVSYETQNPAITNHPDVNVLQHQQFVPTDDASSYPPPLTDFTSLASPFYDGNTSEPSLATYANISGHTAPIRYTLPSNIPPVGPPPSLSFGFPQQQVQTQPIVQNGNSEISTTYAIPAQPNDYSGSPLQYPSSSPGSPQYVNLAQVSPSPTISPQVIFNATELPPSPRYPVNTPPGFNGVGSPNSTAEYEFEASGGVAYATTSASAFDTGAPRRRGRAATIGGPVRKRPRQASFTSSSDGSIGNGYGGDSGESEKDDDEDAMEDGDDDDFILSSARPRRRTMRSHSADQASSLSYTPTGTRRLAAPVPVPNLTKKSRGRRVPTAPVIISQNGVQKNTRTYMCKVNGCNKCFARGEHLKRHVRSIHTNEKPHKCPFPGCGKDFSRHDNLGQHMRVHKGFKPPTDDTASAV</sequence>
<dbReference type="InterPro" id="IPR050329">
    <property type="entry name" value="GLI_C2H2-zinc-finger"/>
</dbReference>
<dbReference type="InterPro" id="IPR036236">
    <property type="entry name" value="Znf_C2H2_sf"/>
</dbReference>
<dbReference type="GO" id="GO:0045944">
    <property type="term" value="P:positive regulation of transcription by RNA polymerase II"/>
    <property type="evidence" value="ECO:0007669"/>
    <property type="project" value="UniProtKB-ARBA"/>
</dbReference>
<keyword evidence="2" id="KW-0677">Repeat</keyword>
<evidence type="ECO:0000259" key="7">
    <source>
        <dbReference type="PROSITE" id="PS50157"/>
    </source>
</evidence>
<evidence type="ECO:0000256" key="3">
    <source>
        <dbReference type="ARBA" id="ARBA00022771"/>
    </source>
</evidence>
<feature type="domain" description="C2H2-type" evidence="7">
    <location>
        <begin position="509"/>
        <end position="538"/>
    </location>
</feature>
<gene>
    <name evidence="8" type="ORF">NLI96_g1883</name>
</gene>
<feature type="compositionally biased region" description="Low complexity" evidence="6">
    <location>
        <begin position="66"/>
        <end position="85"/>
    </location>
</feature>
<keyword evidence="9" id="KW-1185">Reference proteome</keyword>
<keyword evidence="3 5" id="KW-0863">Zinc-finger</keyword>
<feature type="domain" description="C2H2-type" evidence="7">
    <location>
        <begin position="478"/>
        <end position="508"/>
    </location>
</feature>
<feature type="region of interest" description="Disordered" evidence="6">
    <location>
        <begin position="40"/>
        <end position="86"/>
    </location>
</feature>
<comment type="caution">
    <text evidence="8">The sequence shown here is derived from an EMBL/GenBank/DDBJ whole genome shotgun (WGS) entry which is preliminary data.</text>
</comment>
<dbReference type="EMBL" id="JANAWD010000039">
    <property type="protein sequence ID" value="KAJ3489753.1"/>
    <property type="molecule type" value="Genomic_DNA"/>
</dbReference>
<evidence type="ECO:0000256" key="2">
    <source>
        <dbReference type="ARBA" id="ARBA00022737"/>
    </source>
</evidence>
<dbReference type="PANTHER" id="PTHR19818:SF139">
    <property type="entry name" value="PAIR-RULE PROTEIN ODD-PAIRED"/>
    <property type="match status" value="1"/>
</dbReference>
<dbReference type="GO" id="GO:0000981">
    <property type="term" value="F:DNA-binding transcription factor activity, RNA polymerase II-specific"/>
    <property type="evidence" value="ECO:0007669"/>
    <property type="project" value="TreeGrafter"/>
</dbReference>
<feature type="compositionally biased region" description="Polar residues" evidence="6">
    <location>
        <begin position="425"/>
        <end position="437"/>
    </location>
</feature>
<feature type="compositionally biased region" description="Acidic residues" evidence="6">
    <location>
        <begin position="392"/>
        <end position="408"/>
    </location>
</feature>
<protein>
    <recommendedName>
        <fullName evidence="7">C2H2-type domain-containing protein</fullName>
    </recommendedName>
</protein>
<keyword evidence="1" id="KW-0479">Metal-binding</keyword>
<dbReference type="GO" id="GO:0000978">
    <property type="term" value="F:RNA polymerase II cis-regulatory region sequence-specific DNA binding"/>
    <property type="evidence" value="ECO:0007669"/>
    <property type="project" value="UniProtKB-ARBA"/>
</dbReference>
<dbReference type="SMART" id="SM00355">
    <property type="entry name" value="ZnF_C2H2"/>
    <property type="match status" value="2"/>
</dbReference>
<dbReference type="PROSITE" id="PS50157">
    <property type="entry name" value="ZINC_FINGER_C2H2_2"/>
    <property type="match status" value="2"/>
</dbReference>
<keyword evidence="4" id="KW-0862">Zinc</keyword>
<dbReference type="InterPro" id="IPR013087">
    <property type="entry name" value="Znf_C2H2_type"/>
</dbReference>
<name>A0AAD5YME5_9APHY</name>
<proteinExistence type="predicted"/>
<feature type="region of interest" description="Disordered" evidence="6">
    <location>
        <begin position="303"/>
        <end position="322"/>
    </location>
</feature>
<reference evidence="8" key="1">
    <citation type="submission" date="2022-07" db="EMBL/GenBank/DDBJ databases">
        <title>Genome Sequence of Physisporinus lineatus.</title>
        <authorList>
            <person name="Buettner E."/>
        </authorList>
    </citation>
    <scope>NUCLEOTIDE SEQUENCE</scope>
    <source>
        <strain evidence="8">VT162</strain>
    </source>
</reference>
<organism evidence="8 9">
    <name type="scientific">Meripilus lineatus</name>
    <dbReference type="NCBI Taxonomy" id="2056292"/>
    <lineage>
        <taxon>Eukaryota</taxon>
        <taxon>Fungi</taxon>
        <taxon>Dikarya</taxon>
        <taxon>Basidiomycota</taxon>
        <taxon>Agaricomycotina</taxon>
        <taxon>Agaricomycetes</taxon>
        <taxon>Polyporales</taxon>
        <taxon>Meripilaceae</taxon>
        <taxon>Meripilus</taxon>
    </lineage>
</organism>
<dbReference type="FunFam" id="3.30.160.60:FF:000125">
    <property type="entry name" value="Putative zinc finger protein 143"/>
    <property type="match status" value="2"/>
</dbReference>
<feature type="region of interest" description="Disordered" evidence="6">
    <location>
        <begin position="346"/>
        <end position="443"/>
    </location>
</feature>
<dbReference type="SUPFAM" id="SSF57667">
    <property type="entry name" value="beta-beta-alpha zinc fingers"/>
    <property type="match status" value="1"/>
</dbReference>
<evidence type="ECO:0000256" key="5">
    <source>
        <dbReference type="PROSITE-ProRule" id="PRU00042"/>
    </source>
</evidence>
<dbReference type="Proteomes" id="UP001212997">
    <property type="component" value="Unassembled WGS sequence"/>
</dbReference>
<dbReference type="Pfam" id="PF00096">
    <property type="entry name" value="zf-C2H2"/>
    <property type="match status" value="2"/>
</dbReference>
<evidence type="ECO:0000256" key="6">
    <source>
        <dbReference type="SAM" id="MobiDB-lite"/>
    </source>
</evidence>
<evidence type="ECO:0000313" key="8">
    <source>
        <dbReference type="EMBL" id="KAJ3489753.1"/>
    </source>
</evidence>
<evidence type="ECO:0000256" key="1">
    <source>
        <dbReference type="ARBA" id="ARBA00022723"/>
    </source>
</evidence>
<dbReference type="PROSITE" id="PS00028">
    <property type="entry name" value="ZINC_FINGER_C2H2_1"/>
    <property type="match status" value="2"/>
</dbReference>
<dbReference type="Gene3D" id="3.30.160.60">
    <property type="entry name" value="Classic Zinc Finger"/>
    <property type="match status" value="2"/>
</dbReference>